<keyword evidence="3" id="KW-1185">Reference proteome</keyword>
<keyword evidence="1" id="KW-0812">Transmembrane</keyword>
<sequence length="145" mass="16343">MKFCPISTTCKLSYNRSRPPLLPPITGMTAAITNCPRPSPSAPQPNKLSSISSTTYTSFLQGKLFGPFNFFMYKQPHPNHPFSMVPLITNSFNSHFTLLLSSSGFFCMYIHSIILLVLCLSTFHTSIFLNLNFHHPQENNTQLKI</sequence>
<gene>
    <name evidence="2" type="ORF">VFH_VI042880</name>
</gene>
<feature type="transmembrane region" description="Helical" evidence="1">
    <location>
        <begin position="96"/>
        <end position="120"/>
    </location>
</feature>
<accession>A0AAV1B2F8</accession>
<organism evidence="2 3">
    <name type="scientific">Vicia faba</name>
    <name type="common">Broad bean</name>
    <name type="synonym">Faba vulgaris</name>
    <dbReference type="NCBI Taxonomy" id="3906"/>
    <lineage>
        <taxon>Eukaryota</taxon>
        <taxon>Viridiplantae</taxon>
        <taxon>Streptophyta</taxon>
        <taxon>Embryophyta</taxon>
        <taxon>Tracheophyta</taxon>
        <taxon>Spermatophyta</taxon>
        <taxon>Magnoliopsida</taxon>
        <taxon>eudicotyledons</taxon>
        <taxon>Gunneridae</taxon>
        <taxon>Pentapetalae</taxon>
        <taxon>rosids</taxon>
        <taxon>fabids</taxon>
        <taxon>Fabales</taxon>
        <taxon>Fabaceae</taxon>
        <taxon>Papilionoideae</taxon>
        <taxon>50 kb inversion clade</taxon>
        <taxon>NPAAA clade</taxon>
        <taxon>Hologalegina</taxon>
        <taxon>IRL clade</taxon>
        <taxon>Fabeae</taxon>
        <taxon>Vicia</taxon>
    </lineage>
</organism>
<dbReference type="AlphaFoldDB" id="A0AAV1B2F8"/>
<proteinExistence type="predicted"/>
<keyword evidence="1" id="KW-1133">Transmembrane helix</keyword>
<evidence type="ECO:0000256" key="1">
    <source>
        <dbReference type="SAM" id="Phobius"/>
    </source>
</evidence>
<reference evidence="2 3" key="1">
    <citation type="submission" date="2023-01" db="EMBL/GenBank/DDBJ databases">
        <authorList>
            <person name="Kreplak J."/>
        </authorList>
    </citation>
    <scope>NUCLEOTIDE SEQUENCE [LARGE SCALE GENOMIC DNA]</scope>
</reference>
<keyword evidence="1" id="KW-0472">Membrane</keyword>
<protein>
    <submittedName>
        <fullName evidence="2">Uncharacterized protein</fullName>
    </submittedName>
</protein>
<dbReference type="Proteomes" id="UP001157006">
    <property type="component" value="Chromosome 6"/>
</dbReference>
<evidence type="ECO:0000313" key="3">
    <source>
        <dbReference type="Proteomes" id="UP001157006"/>
    </source>
</evidence>
<evidence type="ECO:0000313" key="2">
    <source>
        <dbReference type="EMBL" id="CAI8616729.1"/>
    </source>
</evidence>
<dbReference type="EMBL" id="OX451741">
    <property type="protein sequence ID" value="CAI8616729.1"/>
    <property type="molecule type" value="Genomic_DNA"/>
</dbReference>
<name>A0AAV1B2F8_VICFA</name>